<sequence length="137" mass="16114">MEDFLTTEDYEHWKIVNLGPLIPTKQNGKNETIPKDLSEFVTTDFRMMEKNAKAKKILICGLCPDEYIRIYACSNAKEISNALQISHEGINQVKRSSIELSMRNYDLFSMKESEPIQEMMTRFTIITNKNRSHWERY</sequence>
<reference evidence="1" key="1">
    <citation type="journal article" date="2014" name="Nat. Commun.">
        <title>The tobacco genome sequence and its comparison with those of tomato and potato.</title>
        <authorList>
            <person name="Sierro N."/>
            <person name="Battey J.N."/>
            <person name="Ouadi S."/>
            <person name="Bakaher N."/>
            <person name="Bovet L."/>
            <person name="Willig A."/>
            <person name="Goepfert S."/>
            <person name="Peitsch M.C."/>
            <person name="Ivanov N.V."/>
        </authorList>
    </citation>
    <scope>NUCLEOTIDE SEQUENCE [LARGE SCALE GENOMIC DNA]</scope>
</reference>
<dbReference type="Proteomes" id="UP000790787">
    <property type="component" value="Chromosome 19"/>
</dbReference>
<keyword evidence="1" id="KW-1185">Reference proteome</keyword>
<reference evidence="2" key="2">
    <citation type="submission" date="2025-08" db="UniProtKB">
        <authorList>
            <consortium name="RefSeq"/>
        </authorList>
    </citation>
    <scope>IDENTIFICATION</scope>
    <source>
        <tissue evidence="2">Leaf</tissue>
    </source>
</reference>
<organism evidence="1 2">
    <name type="scientific">Nicotiana tabacum</name>
    <name type="common">Common tobacco</name>
    <dbReference type="NCBI Taxonomy" id="4097"/>
    <lineage>
        <taxon>Eukaryota</taxon>
        <taxon>Viridiplantae</taxon>
        <taxon>Streptophyta</taxon>
        <taxon>Embryophyta</taxon>
        <taxon>Tracheophyta</taxon>
        <taxon>Spermatophyta</taxon>
        <taxon>Magnoliopsida</taxon>
        <taxon>eudicotyledons</taxon>
        <taxon>Gunneridae</taxon>
        <taxon>Pentapetalae</taxon>
        <taxon>asterids</taxon>
        <taxon>lamiids</taxon>
        <taxon>Solanales</taxon>
        <taxon>Solanaceae</taxon>
        <taxon>Nicotianoideae</taxon>
        <taxon>Nicotianeae</taxon>
        <taxon>Nicotiana</taxon>
    </lineage>
</organism>
<name>A0AC58TCZ5_TOBAC</name>
<accession>A0AC58TCZ5</accession>
<protein>
    <submittedName>
        <fullName evidence="2">Uncharacterized protein LOC142173408</fullName>
    </submittedName>
</protein>
<dbReference type="RefSeq" id="XP_075095093.1">
    <property type="nucleotide sequence ID" value="XM_075238992.1"/>
</dbReference>
<gene>
    <name evidence="2" type="primary">LOC142173408</name>
</gene>
<evidence type="ECO:0000313" key="2">
    <source>
        <dbReference type="RefSeq" id="XP_075095093.1"/>
    </source>
</evidence>
<evidence type="ECO:0000313" key="1">
    <source>
        <dbReference type="Proteomes" id="UP000790787"/>
    </source>
</evidence>
<proteinExistence type="predicted"/>